<name>J4GNX6_9APHY</name>
<reference evidence="1 2" key="1">
    <citation type="journal article" date="2012" name="Appl. Environ. Microbiol.">
        <title>Short-read sequencing for genomic analysis of the brown rot fungus Fibroporia radiculosa.</title>
        <authorList>
            <person name="Tang J.D."/>
            <person name="Perkins A.D."/>
            <person name="Sonstegard T.S."/>
            <person name="Schroeder S.G."/>
            <person name="Burgess S.C."/>
            <person name="Diehl S.V."/>
        </authorList>
    </citation>
    <scope>NUCLEOTIDE SEQUENCE [LARGE SCALE GENOMIC DNA]</scope>
    <source>
        <strain evidence="1 2">TFFH 294</strain>
    </source>
</reference>
<dbReference type="Proteomes" id="UP000006352">
    <property type="component" value="Unassembled WGS sequence"/>
</dbReference>
<accession>J4GNX6</accession>
<dbReference type="GeneID" id="24096951"/>
<evidence type="ECO:0000313" key="1">
    <source>
        <dbReference type="EMBL" id="CCM02040.1"/>
    </source>
</evidence>
<dbReference type="OrthoDB" id="3174539at2759"/>
<dbReference type="InParanoid" id="J4GNX6"/>
<protein>
    <recommendedName>
        <fullName evidence="3">F-box domain-containing protein</fullName>
    </recommendedName>
</protein>
<dbReference type="RefSeq" id="XP_012181323.1">
    <property type="nucleotide sequence ID" value="XM_012325933.1"/>
</dbReference>
<dbReference type="EMBL" id="HE797060">
    <property type="protein sequence ID" value="CCM02040.1"/>
    <property type="molecule type" value="Genomic_DNA"/>
</dbReference>
<organism evidence="1 2">
    <name type="scientific">Fibroporia radiculosa</name>
    <dbReference type="NCBI Taxonomy" id="599839"/>
    <lineage>
        <taxon>Eukaryota</taxon>
        <taxon>Fungi</taxon>
        <taxon>Dikarya</taxon>
        <taxon>Basidiomycota</taxon>
        <taxon>Agaricomycotina</taxon>
        <taxon>Agaricomycetes</taxon>
        <taxon>Polyporales</taxon>
        <taxon>Fibroporiaceae</taxon>
        <taxon>Fibroporia</taxon>
    </lineage>
</organism>
<dbReference type="AlphaFoldDB" id="J4GNX6"/>
<sequence length="588" mass="66592">MDQPNILEPLQASFQDASAPQKPHQVSSSKSLFALESNEMTTYRTTMQVPQVEEAKLEVDALSVGFRCLLIDEIYEIVVRLLYGDGCGKGSVAALAITCRSFQPTAIKVLWGTLNSFAPLVKLLPRHEWYEVQRCDGSRALDIRWGVKAAKLDLTRLQYYVGFIKRFSWRGNLDVRSGAVEYFLQRIPHSVRLFPRVSSFTFTDGLPEVSRLLLHRKAFVNPALLELHYEALPSEARLLAEALDKVRKWCPKLCILRVPSYDDYIHVPTVIPKLSAIICVANLRMFDSMVSITSEALLALARMPRLEIANIRLGPDALNLWTVTCLPRRSFPALKSIALHMFDLDQASLLFLQRMGSERLMFFRVSSEIHPHNPQPLIAYFEALAAAPFAPIMQDLQLQFGHPEYVHAPLCSISLDVLQPLLSIKSLTTFVIRSRNYDLDDAGYRAIALAFPRIHTLLLHPRAAMDTDYPPAHMRSLRHFAEHCSNLAVLGLFIDVTDVPELPEDFESQSLVSVYHFICHGPESYVGRASAYLDAIFPRNALRLEEARAHPEPGDYFVPPRAHSPRMPWTPAGVMDTVRGLYHRRRRS</sequence>
<gene>
    <name evidence="1" type="ORF">FIBRA_04116</name>
</gene>
<evidence type="ECO:0000313" key="2">
    <source>
        <dbReference type="Proteomes" id="UP000006352"/>
    </source>
</evidence>
<keyword evidence="2" id="KW-1185">Reference proteome</keyword>
<proteinExistence type="predicted"/>
<dbReference type="HOGENOM" id="CLU_021164_0_0_1"/>
<dbReference type="STRING" id="599839.J4GNX6"/>
<evidence type="ECO:0008006" key="3">
    <source>
        <dbReference type="Google" id="ProtNLM"/>
    </source>
</evidence>